<dbReference type="Gene3D" id="1.10.220.10">
    <property type="entry name" value="Annexin"/>
    <property type="match status" value="4"/>
</dbReference>
<dbReference type="OMA" id="DEKAIIH"/>
<feature type="compositionally biased region" description="Polar residues" evidence="9">
    <location>
        <begin position="48"/>
        <end position="78"/>
    </location>
</feature>
<dbReference type="InParanoid" id="A0A067QYF1"/>
<protein>
    <recommendedName>
        <fullName evidence="8">Annexin</fullName>
    </recommendedName>
</protein>
<dbReference type="PANTHER" id="PTHR10502:SF102">
    <property type="entry name" value="ANNEXIN B11"/>
    <property type="match status" value="1"/>
</dbReference>
<gene>
    <name evidence="10" type="ORF">L798_09183</name>
</gene>
<name>A0A067QYF1_ZOONE</name>
<dbReference type="FunFam" id="1.10.220.10:FF:000004">
    <property type="entry name" value="Annexin"/>
    <property type="match status" value="1"/>
</dbReference>
<evidence type="ECO:0000256" key="8">
    <source>
        <dbReference type="RuleBase" id="RU003540"/>
    </source>
</evidence>
<keyword evidence="4 7" id="KW-0106">Calcium</keyword>
<evidence type="ECO:0000256" key="6">
    <source>
        <dbReference type="ARBA" id="ARBA00023302"/>
    </source>
</evidence>
<evidence type="ECO:0000256" key="7">
    <source>
        <dbReference type="PIRSR" id="PIRSR609115-1"/>
    </source>
</evidence>
<dbReference type="GO" id="GO:0005634">
    <property type="term" value="C:nucleus"/>
    <property type="evidence" value="ECO:0007669"/>
    <property type="project" value="TreeGrafter"/>
</dbReference>
<comment type="domain">
    <text evidence="8">A pair of annexin repeats may form one binding site for calcium and phospholipid.</text>
</comment>
<sequence length="511" mass="55506">MSYPGYPGYPQAGSGMPLPQQPTPGFFPPPQHATAQLSYPLNPGQYPSYPSSDTQSYPFSSNAPYPSTGQTPYPSTGQVPYPSMGQAPYPSTGQAPYPPTGQEQYPQASQVPYPSVGGSSSLYQSLGQSNPLYPTSGHGFPAPAPTSFAPEPQSYNPVTPAYVSSVGAGPPSMRPGGHSLNRSGTNVTHTVHSTYSKGTPTVTPVASFSPRQDAEILRKAMKGFGTDEKAIISILANRTNSQRLEIAVQFKTLYGKDLISDLKSELTGRFEDVILSMMTPLPQFYARELHDAISGIGTNETTLIEILCSTSNREIHAIRAAYERTYRSSLEKDLSGDTSGNFRRLLVSLCTGNRDESSTVDQAGAVQDAQSLLRAGELQLGTDESTFNAILCSRSYPQLQQIFSEYQRLTGHDFEKAVKNEFSGDIETGLLAIVKCVRNKPAFFAERLYESMAGMGTKDRALIRIMVTRCEVDMVDIKNAFQARYGKTLESFISEDTSGDYKKCLLALATQ</sequence>
<evidence type="ECO:0000313" key="10">
    <source>
        <dbReference type="EMBL" id="KDR15476.1"/>
    </source>
</evidence>
<feature type="compositionally biased region" description="Pro residues" evidence="9">
    <location>
        <begin position="19"/>
        <end position="31"/>
    </location>
</feature>
<dbReference type="eggNOG" id="KOG0819">
    <property type="taxonomic scope" value="Eukaryota"/>
</dbReference>
<evidence type="ECO:0000256" key="2">
    <source>
        <dbReference type="ARBA" id="ARBA00022723"/>
    </source>
</evidence>
<feature type="compositionally biased region" description="Polar residues" evidence="9">
    <location>
        <begin position="101"/>
        <end position="112"/>
    </location>
</feature>
<proteinExistence type="inferred from homology"/>
<dbReference type="GO" id="GO:0005886">
    <property type="term" value="C:plasma membrane"/>
    <property type="evidence" value="ECO:0007669"/>
    <property type="project" value="TreeGrafter"/>
</dbReference>
<evidence type="ECO:0000256" key="5">
    <source>
        <dbReference type="ARBA" id="ARBA00023216"/>
    </source>
</evidence>
<dbReference type="SMART" id="SM00335">
    <property type="entry name" value="ANX"/>
    <property type="match status" value="4"/>
</dbReference>
<dbReference type="Proteomes" id="UP000027135">
    <property type="component" value="Unassembled WGS sequence"/>
</dbReference>
<feature type="region of interest" description="Disordered" evidence="9">
    <location>
        <begin position="1"/>
        <end position="149"/>
    </location>
</feature>
<feature type="binding site" evidence="7">
    <location>
        <position position="456"/>
    </location>
    <ligand>
        <name>Ca(2+)</name>
        <dbReference type="ChEBI" id="CHEBI:29108"/>
    </ligand>
</feature>
<dbReference type="InterPro" id="IPR001464">
    <property type="entry name" value="Annexin"/>
</dbReference>
<dbReference type="FunFam" id="1.10.220.10:FF:000001">
    <property type="entry name" value="Annexin"/>
    <property type="match status" value="1"/>
</dbReference>
<dbReference type="AlphaFoldDB" id="A0A067QYF1"/>
<dbReference type="GO" id="GO:0005544">
    <property type="term" value="F:calcium-dependent phospholipid binding"/>
    <property type="evidence" value="ECO:0007669"/>
    <property type="project" value="UniProtKB-KW"/>
</dbReference>
<dbReference type="PROSITE" id="PS51897">
    <property type="entry name" value="ANNEXIN_2"/>
    <property type="match status" value="4"/>
</dbReference>
<feature type="compositionally biased region" description="Low complexity" evidence="9">
    <location>
        <begin position="115"/>
        <end position="129"/>
    </location>
</feature>
<feature type="binding site" evidence="7">
    <location>
        <position position="452"/>
    </location>
    <ligand>
        <name>Ca(2+)</name>
        <dbReference type="ChEBI" id="CHEBI:29108"/>
    </ligand>
</feature>
<dbReference type="OrthoDB" id="37886at2759"/>
<dbReference type="InterPro" id="IPR009115">
    <property type="entry name" value="ANX8"/>
</dbReference>
<dbReference type="GO" id="GO:0005509">
    <property type="term" value="F:calcium ion binding"/>
    <property type="evidence" value="ECO:0007669"/>
    <property type="project" value="InterPro"/>
</dbReference>
<evidence type="ECO:0000256" key="4">
    <source>
        <dbReference type="ARBA" id="ARBA00022837"/>
    </source>
</evidence>
<dbReference type="InterPro" id="IPR018502">
    <property type="entry name" value="Annexin_repeat"/>
</dbReference>
<comment type="similarity">
    <text evidence="1 8">Belongs to the annexin family.</text>
</comment>
<evidence type="ECO:0000256" key="1">
    <source>
        <dbReference type="ARBA" id="ARBA00007831"/>
    </source>
</evidence>
<evidence type="ECO:0000256" key="3">
    <source>
        <dbReference type="ARBA" id="ARBA00022737"/>
    </source>
</evidence>
<evidence type="ECO:0000256" key="9">
    <source>
        <dbReference type="SAM" id="MobiDB-lite"/>
    </source>
</evidence>
<dbReference type="InterPro" id="IPR037104">
    <property type="entry name" value="Annexin_sf"/>
</dbReference>
<keyword evidence="2 7" id="KW-0479">Metal-binding</keyword>
<dbReference type="PROSITE" id="PS00223">
    <property type="entry name" value="ANNEXIN_1"/>
    <property type="match status" value="2"/>
</dbReference>
<dbReference type="PRINTS" id="PR01808">
    <property type="entry name" value="ANNEXINVIII"/>
</dbReference>
<keyword evidence="5 8" id="KW-0041">Annexin</keyword>
<keyword evidence="3 8" id="KW-0677">Repeat</keyword>
<dbReference type="EMBL" id="KK852824">
    <property type="protein sequence ID" value="KDR15476.1"/>
    <property type="molecule type" value="Genomic_DNA"/>
</dbReference>
<keyword evidence="11" id="KW-1185">Reference proteome</keyword>
<dbReference type="Pfam" id="PF00191">
    <property type="entry name" value="Annexin"/>
    <property type="match status" value="4"/>
</dbReference>
<reference evidence="10 11" key="1">
    <citation type="journal article" date="2014" name="Nat. Commun.">
        <title>Molecular traces of alternative social organization in a termite genome.</title>
        <authorList>
            <person name="Terrapon N."/>
            <person name="Li C."/>
            <person name="Robertson H.M."/>
            <person name="Ji L."/>
            <person name="Meng X."/>
            <person name="Booth W."/>
            <person name="Chen Z."/>
            <person name="Childers C.P."/>
            <person name="Glastad K.M."/>
            <person name="Gokhale K."/>
            <person name="Gowin J."/>
            <person name="Gronenberg W."/>
            <person name="Hermansen R.A."/>
            <person name="Hu H."/>
            <person name="Hunt B.G."/>
            <person name="Huylmans A.K."/>
            <person name="Khalil S.M."/>
            <person name="Mitchell R.D."/>
            <person name="Munoz-Torres M.C."/>
            <person name="Mustard J.A."/>
            <person name="Pan H."/>
            <person name="Reese J.T."/>
            <person name="Scharf M.E."/>
            <person name="Sun F."/>
            <person name="Vogel H."/>
            <person name="Xiao J."/>
            <person name="Yang W."/>
            <person name="Yang Z."/>
            <person name="Yang Z."/>
            <person name="Zhou J."/>
            <person name="Zhu J."/>
            <person name="Brent C.S."/>
            <person name="Elsik C.G."/>
            <person name="Goodisman M.A."/>
            <person name="Liberles D.A."/>
            <person name="Roe R.M."/>
            <person name="Vargo E.L."/>
            <person name="Vilcinskas A."/>
            <person name="Wang J."/>
            <person name="Bornberg-Bauer E."/>
            <person name="Korb J."/>
            <person name="Zhang G."/>
            <person name="Liebig J."/>
        </authorList>
    </citation>
    <scope>NUCLEOTIDE SEQUENCE [LARGE SCALE GENOMIC DNA]</scope>
    <source>
        <tissue evidence="10">Whole organism</tissue>
    </source>
</reference>
<organism evidence="10 11">
    <name type="scientific">Zootermopsis nevadensis</name>
    <name type="common">Dampwood termite</name>
    <dbReference type="NCBI Taxonomy" id="136037"/>
    <lineage>
        <taxon>Eukaryota</taxon>
        <taxon>Metazoa</taxon>
        <taxon>Ecdysozoa</taxon>
        <taxon>Arthropoda</taxon>
        <taxon>Hexapoda</taxon>
        <taxon>Insecta</taxon>
        <taxon>Pterygota</taxon>
        <taxon>Neoptera</taxon>
        <taxon>Polyneoptera</taxon>
        <taxon>Dictyoptera</taxon>
        <taxon>Blattodea</taxon>
        <taxon>Blattoidea</taxon>
        <taxon>Termitoidae</taxon>
        <taxon>Termopsidae</taxon>
        <taxon>Zootermopsis</taxon>
    </lineage>
</organism>
<dbReference type="FunFam" id="1.10.220.10:FF:000002">
    <property type="entry name" value="Annexin"/>
    <property type="match status" value="1"/>
</dbReference>
<dbReference type="SUPFAM" id="SSF47874">
    <property type="entry name" value="Annexin"/>
    <property type="match status" value="1"/>
</dbReference>
<dbReference type="GO" id="GO:0012506">
    <property type="term" value="C:vesicle membrane"/>
    <property type="evidence" value="ECO:0007669"/>
    <property type="project" value="TreeGrafter"/>
</dbReference>
<dbReference type="PANTHER" id="PTHR10502">
    <property type="entry name" value="ANNEXIN"/>
    <property type="match status" value="1"/>
</dbReference>
<feature type="binding site" evidence="7">
    <location>
        <position position="496"/>
    </location>
    <ligand>
        <name>Ca(2+)</name>
        <dbReference type="ChEBI" id="CHEBI:29108"/>
    </ligand>
</feature>
<feature type="binding site" evidence="7">
    <location>
        <position position="454"/>
    </location>
    <ligand>
        <name>Ca(2+)</name>
        <dbReference type="ChEBI" id="CHEBI:29108"/>
    </ligand>
</feature>
<dbReference type="PRINTS" id="PR00196">
    <property type="entry name" value="ANNEXIN"/>
</dbReference>
<keyword evidence="6 8" id="KW-0111">Calcium/phospholipid-binding</keyword>
<dbReference type="InterPro" id="IPR018252">
    <property type="entry name" value="Annexin_repeat_CS"/>
</dbReference>
<dbReference type="GO" id="GO:0005737">
    <property type="term" value="C:cytoplasm"/>
    <property type="evidence" value="ECO:0007669"/>
    <property type="project" value="TreeGrafter"/>
</dbReference>
<dbReference type="GO" id="GO:0001786">
    <property type="term" value="F:phosphatidylserine binding"/>
    <property type="evidence" value="ECO:0007669"/>
    <property type="project" value="TreeGrafter"/>
</dbReference>
<accession>A0A067QYF1</accession>
<dbReference type="FunFam" id="1.10.220.10:FF:000010">
    <property type="entry name" value="Annexin"/>
    <property type="match status" value="1"/>
</dbReference>
<evidence type="ECO:0000313" key="11">
    <source>
        <dbReference type="Proteomes" id="UP000027135"/>
    </source>
</evidence>